<evidence type="ECO:0000313" key="3">
    <source>
        <dbReference type="EMBL" id="REF00173.1"/>
    </source>
</evidence>
<proteinExistence type="predicted"/>
<comment type="caution">
    <text evidence="3">The sequence shown here is derived from an EMBL/GenBank/DDBJ whole genome shotgun (WGS) entry which is preliminary data.</text>
</comment>
<dbReference type="Proteomes" id="UP000256661">
    <property type="component" value="Unassembled WGS sequence"/>
</dbReference>
<dbReference type="Pfam" id="PF00534">
    <property type="entry name" value="Glycos_transf_1"/>
    <property type="match status" value="1"/>
</dbReference>
<dbReference type="EMBL" id="QTTT01000001">
    <property type="protein sequence ID" value="REF00173.1"/>
    <property type="molecule type" value="Genomic_DNA"/>
</dbReference>
<feature type="domain" description="Glycosyl transferase family 1" evidence="2">
    <location>
        <begin position="246"/>
        <end position="402"/>
    </location>
</feature>
<dbReference type="InterPro" id="IPR001296">
    <property type="entry name" value="Glyco_trans_1"/>
</dbReference>
<evidence type="ECO:0000259" key="2">
    <source>
        <dbReference type="Pfam" id="PF00534"/>
    </source>
</evidence>
<keyword evidence="1 3" id="KW-0808">Transferase</keyword>
<gene>
    <name evidence="3" type="ORF">DFJ69_5701</name>
</gene>
<name>A0A3D9SW54_9ACTN</name>
<dbReference type="PANTHER" id="PTHR12526">
    <property type="entry name" value="GLYCOSYLTRANSFERASE"/>
    <property type="match status" value="1"/>
</dbReference>
<organism evidence="3 4">
    <name type="scientific">Thermomonospora umbrina</name>
    <dbReference type="NCBI Taxonomy" id="111806"/>
    <lineage>
        <taxon>Bacteria</taxon>
        <taxon>Bacillati</taxon>
        <taxon>Actinomycetota</taxon>
        <taxon>Actinomycetes</taxon>
        <taxon>Streptosporangiales</taxon>
        <taxon>Thermomonosporaceae</taxon>
        <taxon>Thermomonospora</taxon>
    </lineage>
</organism>
<sequence>MTGSIDVRKKARGIARRAAGRTQRLLRRSALLLLRLAYALRGGGRREERLRVRILLQYAYGMGGTIRTALNLAGHLAQRYDVEVVGVVRTRERPFFEFPPGVKIIDVHDQTAEAGRLERLVSRIPSVLTPRRDVTAPGVNLWTDLKTARMLLSGRPDVLIGTKPVHNMLIAEVAPRSVVTIGQDHMNLTAYKPWLRAGIIRSYPRLSLLTVLTEASVDDFGALLDGGGPRIEQVPNAIPLLNGGRADTDRKVIITAGRLTRQKGYDMLIRAYADVASAHPDWSLRIFGSGRERAKLAKMIADRGLEGTVELRGPSDDLGSELAQASVCVLSSRYEGMPMVVLEAMSKGLPVVAFDCPTGPAELIDHGENGLLVPPKDVPGLAAALRKVIEDDELRRRLGERALRSATAYALPEIGARWEALIDELTRR</sequence>
<evidence type="ECO:0000313" key="4">
    <source>
        <dbReference type="Proteomes" id="UP000256661"/>
    </source>
</evidence>
<keyword evidence="4" id="KW-1185">Reference proteome</keyword>
<dbReference type="CDD" id="cd03820">
    <property type="entry name" value="GT4_AmsD-like"/>
    <property type="match status" value="1"/>
</dbReference>
<reference evidence="3 4" key="1">
    <citation type="submission" date="2018-08" db="EMBL/GenBank/DDBJ databases">
        <title>Sequencing the genomes of 1000 actinobacteria strains.</title>
        <authorList>
            <person name="Klenk H.-P."/>
        </authorList>
    </citation>
    <scope>NUCLEOTIDE SEQUENCE [LARGE SCALE GENOMIC DNA]</scope>
    <source>
        <strain evidence="3 4">DSM 43927</strain>
    </source>
</reference>
<accession>A0A3D9SW54</accession>
<dbReference type="PANTHER" id="PTHR12526:SF627">
    <property type="entry name" value="D-RHAMNOSYLTRANSFERASE WBPZ"/>
    <property type="match status" value="1"/>
</dbReference>
<dbReference type="AlphaFoldDB" id="A0A3D9SW54"/>
<dbReference type="Gene3D" id="3.40.50.2000">
    <property type="entry name" value="Glycogen Phosphorylase B"/>
    <property type="match status" value="2"/>
</dbReference>
<protein>
    <submittedName>
        <fullName evidence="3">Glycosyltransferase involved in cell wall biosynthesis</fullName>
    </submittedName>
</protein>
<evidence type="ECO:0000256" key="1">
    <source>
        <dbReference type="ARBA" id="ARBA00022679"/>
    </source>
</evidence>
<dbReference type="RefSeq" id="WP_147312431.1">
    <property type="nucleotide sequence ID" value="NZ_QTTT01000001.1"/>
</dbReference>
<dbReference type="GO" id="GO:0016757">
    <property type="term" value="F:glycosyltransferase activity"/>
    <property type="evidence" value="ECO:0007669"/>
    <property type="project" value="InterPro"/>
</dbReference>
<dbReference type="SUPFAM" id="SSF53756">
    <property type="entry name" value="UDP-Glycosyltransferase/glycogen phosphorylase"/>
    <property type="match status" value="1"/>
</dbReference>
<dbReference type="OrthoDB" id="570545at2"/>